<keyword evidence="7" id="KW-0833">Ubl conjugation pathway</keyword>
<comment type="caution">
    <text evidence="11">The sequence shown here is derived from an EMBL/GenBank/DDBJ whole genome shotgun (WGS) entry which is preliminary data.</text>
</comment>
<dbReference type="EC" id="2.3.2.31" evidence="2"/>
<feature type="compositionally biased region" description="Basic and acidic residues" evidence="9">
    <location>
        <begin position="31"/>
        <end position="45"/>
    </location>
</feature>
<dbReference type="EMBL" id="JAULSW010000002">
    <property type="protein sequence ID" value="KAK3390954.1"/>
    <property type="molecule type" value="Genomic_DNA"/>
</dbReference>
<feature type="compositionally biased region" description="Pro residues" evidence="9">
    <location>
        <begin position="224"/>
        <end position="235"/>
    </location>
</feature>
<gene>
    <name evidence="11" type="ORF">B0H63DRAFT_127913</name>
</gene>
<evidence type="ECO:0000259" key="10">
    <source>
        <dbReference type="PROSITE" id="PS51873"/>
    </source>
</evidence>
<feature type="region of interest" description="Disordered" evidence="9">
    <location>
        <begin position="1049"/>
        <end position="1096"/>
    </location>
</feature>
<feature type="compositionally biased region" description="Basic and acidic residues" evidence="9">
    <location>
        <begin position="238"/>
        <end position="250"/>
    </location>
</feature>
<evidence type="ECO:0000256" key="9">
    <source>
        <dbReference type="SAM" id="MobiDB-lite"/>
    </source>
</evidence>
<evidence type="ECO:0000256" key="5">
    <source>
        <dbReference type="ARBA" id="ARBA00022737"/>
    </source>
</evidence>
<feature type="domain" description="RING-type" evidence="10">
    <location>
        <begin position="374"/>
        <end position="575"/>
    </location>
</feature>
<protein>
    <recommendedName>
        <fullName evidence="2">RBR-type E3 ubiquitin transferase</fullName>
        <ecNumber evidence="2">2.3.2.31</ecNumber>
    </recommendedName>
</protein>
<feature type="compositionally biased region" description="Polar residues" evidence="9">
    <location>
        <begin position="581"/>
        <end position="591"/>
    </location>
</feature>
<feature type="compositionally biased region" description="Low complexity" evidence="9">
    <location>
        <begin position="66"/>
        <end position="106"/>
    </location>
</feature>
<dbReference type="Gene3D" id="1.20.120.1750">
    <property type="match status" value="1"/>
</dbReference>
<dbReference type="InterPro" id="IPR017907">
    <property type="entry name" value="Znf_RING_CS"/>
</dbReference>
<evidence type="ECO:0000313" key="12">
    <source>
        <dbReference type="Proteomes" id="UP001285441"/>
    </source>
</evidence>
<dbReference type="AlphaFoldDB" id="A0AAE0U594"/>
<feature type="region of interest" description="Disordered" evidence="9">
    <location>
        <begin position="1"/>
        <end position="372"/>
    </location>
</feature>
<name>A0AAE0U594_9PEZI</name>
<dbReference type="InterPro" id="IPR031127">
    <property type="entry name" value="E3_UB_ligase_RBR"/>
</dbReference>
<feature type="compositionally biased region" description="Basic and acidic residues" evidence="9">
    <location>
        <begin position="204"/>
        <end position="216"/>
    </location>
</feature>
<keyword evidence="12" id="KW-1185">Reference proteome</keyword>
<dbReference type="InterPro" id="IPR044066">
    <property type="entry name" value="TRIAD_supradom"/>
</dbReference>
<dbReference type="SUPFAM" id="SSF57850">
    <property type="entry name" value="RING/U-box"/>
    <property type="match status" value="2"/>
</dbReference>
<comment type="catalytic activity">
    <reaction evidence="1">
        <text>[E2 ubiquitin-conjugating enzyme]-S-ubiquitinyl-L-cysteine + [acceptor protein]-L-lysine = [E2 ubiquitin-conjugating enzyme]-L-cysteine + [acceptor protein]-N(6)-ubiquitinyl-L-lysine.</text>
        <dbReference type="EC" id="2.3.2.31"/>
    </reaction>
</comment>
<reference evidence="11" key="1">
    <citation type="journal article" date="2023" name="Mol. Phylogenet. Evol.">
        <title>Genome-scale phylogeny and comparative genomics of the fungal order Sordariales.</title>
        <authorList>
            <person name="Hensen N."/>
            <person name="Bonometti L."/>
            <person name="Westerberg I."/>
            <person name="Brannstrom I.O."/>
            <person name="Guillou S."/>
            <person name="Cros-Aarteil S."/>
            <person name="Calhoun S."/>
            <person name="Haridas S."/>
            <person name="Kuo A."/>
            <person name="Mondo S."/>
            <person name="Pangilinan J."/>
            <person name="Riley R."/>
            <person name="LaButti K."/>
            <person name="Andreopoulos B."/>
            <person name="Lipzen A."/>
            <person name="Chen C."/>
            <person name="Yan M."/>
            <person name="Daum C."/>
            <person name="Ng V."/>
            <person name="Clum A."/>
            <person name="Steindorff A."/>
            <person name="Ohm R.A."/>
            <person name="Martin F."/>
            <person name="Silar P."/>
            <person name="Natvig D.O."/>
            <person name="Lalanne C."/>
            <person name="Gautier V."/>
            <person name="Ament-Velasquez S.L."/>
            <person name="Kruys A."/>
            <person name="Hutchinson M.I."/>
            <person name="Powell A.J."/>
            <person name="Barry K."/>
            <person name="Miller A.N."/>
            <person name="Grigoriev I.V."/>
            <person name="Debuchy R."/>
            <person name="Gladieux P."/>
            <person name="Hiltunen Thoren M."/>
            <person name="Johannesson H."/>
        </authorList>
    </citation>
    <scope>NUCLEOTIDE SEQUENCE</scope>
    <source>
        <strain evidence="11">CBS 232.78</strain>
    </source>
</reference>
<reference evidence="11" key="2">
    <citation type="submission" date="2023-06" db="EMBL/GenBank/DDBJ databases">
        <authorList>
            <consortium name="Lawrence Berkeley National Laboratory"/>
            <person name="Haridas S."/>
            <person name="Hensen N."/>
            <person name="Bonometti L."/>
            <person name="Westerberg I."/>
            <person name="Brannstrom I.O."/>
            <person name="Guillou S."/>
            <person name="Cros-Aarteil S."/>
            <person name="Calhoun S."/>
            <person name="Kuo A."/>
            <person name="Mondo S."/>
            <person name="Pangilinan J."/>
            <person name="Riley R."/>
            <person name="LaButti K."/>
            <person name="Andreopoulos B."/>
            <person name="Lipzen A."/>
            <person name="Chen C."/>
            <person name="Yanf M."/>
            <person name="Daum C."/>
            <person name="Ng V."/>
            <person name="Clum A."/>
            <person name="Steindorff A."/>
            <person name="Ohm R."/>
            <person name="Martin F."/>
            <person name="Silar P."/>
            <person name="Natvig D."/>
            <person name="Lalanne C."/>
            <person name="Gautier V."/>
            <person name="Ament-velasquez S.L."/>
            <person name="Kruys A."/>
            <person name="Hutchinson M.I."/>
            <person name="Powell A.J."/>
            <person name="Barry K."/>
            <person name="Miller A.N."/>
            <person name="Grigoriev I.V."/>
            <person name="Debuchy R."/>
            <person name="Gladieux P."/>
            <person name="Thoren M.H."/>
            <person name="Johannesson H."/>
        </authorList>
    </citation>
    <scope>NUCLEOTIDE SEQUENCE</scope>
    <source>
        <strain evidence="11">CBS 232.78</strain>
    </source>
</reference>
<dbReference type="PROSITE" id="PS51873">
    <property type="entry name" value="TRIAD"/>
    <property type="match status" value="1"/>
</dbReference>
<dbReference type="Proteomes" id="UP001285441">
    <property type="component" value="Unassembled WGS sequence"/>
</dbReference>
<evidence type="ECO:0000313" key="11">
    <source>
        <dbReference type="EMBL" id="KAK3390954.1"/>
    </source>
</evidence>
<evidence type="ECO:0000256" key="1">
    <source>
        <dbReference type="ARBA" id="ARBA00001798"/>
    </source>
</evidence>
<feature type="compositionally biased region" description="Pro residues" evidence="9">
    <location>
        <begin position="737"/>
        <end position="752"/>
    </location>
</feature>
<dbReference type="GO" id="GO:0016567">
    <property type="term" value="P:protein ubiquitination"/>
    <property type="evidence" value="ECO:0007669"/>
    <property type="project" value="InterPro"/>
</dbReference>
<evidence type="ECO:0000256" key="8">
    <source>
        <dbReference type="ARBA" id="ARBA00022833"/>
    </source>
</evidence>
<dbReference type="GO" id="GO:0061630">
    <property type="term" value="F:ubiquitin protein ligase activity"/>
    <property type="evidence" value="ECO:0007669"/>
    <property type="project" value="UniProtKB-EC"/>
</dbReference>
<feature type="compositionally biased region" description="Pro residues" evidence="9">
    <location>
        <begin position="1113"/>
        <end position="1129"/>
    </location>
</feature>
<dbReference type="SMART" id="SM00647">
    <property type="entry name" value="IBR"/>
    <property type="match status" value="1"/>
</dbReference>
<keyword evidence="4" id="KW-0479">Metal-binding</keyword>
<evidence type="ECO:0000256" key="2">
    <source>
        <dbReference type="ARBA" id="ARBA00012251"/>
    </source>
</evidence>
<feature type="compositionally biased region" description="Basic and acidic residues" evidence="9">
    <location>
        <begin position="153"/>
        <end position="175"/>
    </location>
</feature>
<feature type="compositionally biased region" description="Basic and acidic residues" evidence="9">
    <location>
        <begin position="641"/>
        <end position="663"/>
    </location>
</feature>
<evidence type="ECO:0000256" key="6">
    <source>
        <dbReference type="ARBA" id="ARBA00022771"/>
    </source>
</evidence>
<dbReference type="CDD" id="cd16449">
    <property type="entry name" value="RING-HC"/>
    <property type="match status" value="1"/>
</dbReference>
<evidence type="ECO:0000256" key="3">
    <source>
        <dbReference type="ARBA" id="ARBA00022679"/>
    </source>
</evidence>
<feature type="compositionally biased region" description="Low complexity" evidence="9">
    <location>
        <begin position="883"/>
        <end position="895"/>
    </location>
</feature>
<feature type="region of interest" description="Disordered" evidence="9">
    <location>
        <begin position="1109"/>
        <end position="1129"/>
    </location>
</feature>
<evidence type="ECO:0000256" key="4">
    <source>
        <dbReference type="ARBA" id="ARBA00022723"/>
    </source>
</evidence>
<organism evidence="11 12">
    <name type="scientific">Podospora didyma</name>
    <dbReference type="NCBI Taxonomy" id="330526"/>
    <lineage>
        <taxon>Eukaryota</taxon>
        <taxon>Fungi</taxon>
        <taxon>Dikarya</taxon>
        <taxon>Ascomycota</taxon>
        <taxon>Pezizomycotina</taxon>
        <taxon>Sordariomycetes</taxon>
        <taxon>Sordariomycetidae</taxon>
        <taxon>Sordariales</taxon>
        <taxon>Podosporaceae</taxon>
        <taxon>Podospora</taxon>
    </lineage>
</organism>
<feature type="compositionally biased region" description="Basic and acidic residues" evidence="9">
    <location>
        <begin position="675"/>
        <end position="732"/>
    </location>
</feature>
<dbReference type="Pfam" id="PF01485">
    <property type="entry name" value="IBR"/>
    <property type="match status" value="1"/>
</dbReference>
<dbReference type="CDD" id="cd22584">
    <property type="entry name" value="Rcat_RBR_unk"/>
    <property type="match status" value="1"/>
</dbReference>
<feature type="compositionally biased region" description="Low complexity" evidence="9">
    <location>
        <begin position="323"/>
        <end position="351"/>
    </location>
</feature>
<dbReference type="PANTHER" id="PTHR11685">
    <property type="entry name" value="RBR FAMILY RING FINGER AND IBR DOMAIN-CONTAINING"/>
    <property type="match status" value="1"/>
</dbReference>
<feature type="region of interest" description="Disordered" evidence="9">
    <location>
        <begin position="580"/>
        <end position="949"/>
    </location>
</feature>
<feature type="compositionally biased region" description="Low complexity" evidence="9">
    <location>
        <begin position="859"/>
        <end position="869"/>
    </location>
</feature>
<feature type="region of interest" description="Disordered" evidence="9">
    <location>
        <begin position="990"/>
        <end position="1016"/>
    </location>
</feature>
<accession>A0AAE0U594</accession>
<dbReference type="GO" id="GO:0008270">
    <property type="term" value="F:zinc ion binding"/>
    <property type="evidence" value="ECO:0007669"/>
    <property type="project" value="UniProtKB-KW"/>
</dbReference>
<sequence>MAAREDADNVKGGPSAPRNPRRTKKVGKLTPPREIDWPPTKEPRPRPSPRRKRHGDNMESSDVQASLTQQPPSSNTSPSVRTASSSSTAATTTPSPSRPSLGRSASMRVPNSSVPVLARAATMPHRRPTCVYEEEEEDDDEDDDDDEEDEEEVVVRPRMRPDSRRSRSESRRELSPRSAHPYRSTPESRRSMRTSVPDSDNETDVTRSSDNDEPVHHHAKGIPVAPPAPAAPAAPTPRSDRERWNRRPKVEVPVYEDAIPERAPRHTHTSSFGGRRSPSRHSSAKRDQYRRPREVYREETFEDERSRSRSKRPSRTYYESEGPVSRPASSVRRPHAAAASHHASSQSLSSSKRSTFRDFLGSAPHPAPSEPPTRLVKCLVCMDEEKPVHKTEKLKCGHRMCHSCLRRNFDLSLADPQQHMPPRCCNQPIPIEHVDRLFDRDFKRVWNKKYTEYTTRNRIYCPSHQCGAWIRPEEIHRTEDGRKYAKCSLCKTKTCCSCKGRWHSSRQCPRDDDTKQFLEHAKREGMQRCYRCKHVVELKEGCNHMTCRCGAQFCMICGLKWKTCECSFFNSDVQENDPLDSMQTPMTIRTNPFTTGTGTFATPFPRGPPSPRDFRNDSGPPPPHAVRPRPQSWEEEMLLNHLRERRSDRLPNHSRDQQDEHSARKMPGAFGGFGDHGEPEDYGRGNPRDFSRGRPEDFGRDRRDRSTPPDDGIDHDTHRGRPVMDEYRRRPETVTVPSPPLPRQPSVPPPPHSTFNRSGSGLDYVSGVNHARGMRYVSPERRYGSPERYHDSPERQHHQPPDHWGHPVPPERRTAHMPETWQIPLPEMRAPQMPPEWGARSRGPSRAPSPLNHASDAWGAASRGPSRAASPERRQSHLPDTWGAPSRGPSRAPSPELRQPHLPNAWGTPSRGPSRAPSPERRRYPSPGRSQAPSSEQRHPPEADRRRATSLERRLASRFGKKESRQSAATTVGLMSPVAVMGPVGIMSPTRVHPAHPPPSRAATHPLAPSLPMAPVPPPAVPTVPLARRQTMMEEDVYVSSRHARSAEWAASPGRARHEHEAGSPHAPTVKRRPPKVTREHKQDQPAGSLLAGLAGLGRGMDRVKDWRMYVEPGPPEGEGPPPLVAQVS</sequence>
<feature type="compositionally biased region" description="Basic and acidic residues" evidence="9">
    <location>
        <begin position="284"/>
        <end position="307"/>
    </location>
</feature>
<feature type="compositionally biased region" description="Basic and acidic residues" evidence="9">
    <location>
        <begin position="778"/>
        <end position="816"/>
    </location>
</feature>
<feature type="compositionally biased region" description="Low complexity" evidence="9">
    <location>
        <begin position="592"/>
        <end position="604"/>
    </location>
</feature>
<keyword evidence="3" id="KW-0808">Transferase</keyword>
<proteinExistence type="predicted"/>
<keyword evidence="5" id="KW-0677">Repeat</keyword>
<evidence type="ECO:0000256" key="7">
    <source>
        <dbReference type="ARBA" id="ARBA00022786"/>
    </source>
</evidence>
<dbReference type="CDD" id="cd20335">
    <property type="entry name" value="BRcat_RBR"/>
    <property type="match status" value="1"/>
</dbReference>
<keyword evidence="8" id="KW-0862">Zinc</keyword>
<feature type="compositionally biased region" description="Acidic residues" evidence="9">
    <location>
        <begin position="132"/>
        <end position="152"/>
    </location>
</feature>
<dbReference type="PROSITE" id="PS00518">
    <property type="entry name" value="ZF_RING_1"/>
    <property type="match status" value="1"/>
</dbReference>
<dbReference type="InterPro" id="IPR002867">
    <property type="entry name" value="IBR_dom"/>
</dbReference>
<feature type="compositionally biased region" description="Basic and acidic residues" evidence="9">
    <location>
        <begin position="936"/>
        <end position="949"/>
    </location>
</feature>
<keyword evidence="6" id="KW-0863">Zinc-finger</keyword>